<organism evidence="1">
    <name type="scientific">marine metagenome</name>
    <dbReference type="NCBI Taxonomy" id="408172"/>
    <lineage>
        <taxon>unclassified sequences</taxon>
        <taxon>metagenomes</taxon>
        <taxon>ecological metagenomes</taxon>
    </lineage>
</organism>
<protein>
    <submittedName>
        <fullName evidence="1">Uncharacterized protein</fullName>
    </submittedName>
</protein>
<dbReference type="EMBL" id="UINC01226838">
    <property type="protein sequence ID" value="SVE57491.1"/>
    <property type="molecule type" value="Genomic_DNA"/>
</dbReference>
<evidence type="ECO:0000313" key="1">
    <source>
        <dbReference type="EMBL" id="SVE57491.1"/>
    </source>
</evidence>
<dbReference type="AlphaFoldDB" id="A0A383EL72"/>
<sequence length="96" mass="10067">MGTNNAGLADMVSANGGAQQGGGQGLNSKFRVVKKLEAETRPSLKKLAPHTKSVREFGVSTDMGSKIGMIKVNTADSTKIQAPPELGKGSIFNIFF</sequence>
<proteinExistence type="predicted"/>
<name>A0A383EL72_9ZZZZ</name>
<accession>A0A383EL72</accession>
<reference evidence="1" key="1">
    <citation type="submission" date="2018-05" db="EMBL/GenBank/DDBJ databases">
        <authorList>
            <person name="Lanie J.A."/>
            <person name="Ng W.-L."/>
            <person name="Kazmierczak K.M."/>
            <person name="Andrzejewski T.M."/>
            <person name="Davidsen T.M."/>
            <person name="Wayne K.J."/>
            <person name="Tettelin H."/>
            <person name="Glass J.I."/>
            <person name="Rusch D."/>
            <person name="Podicherti R."/>
            <person name="Tsui H.-C.T."/>
            <person name="Winkler M.E."/>
        </authorList>
    </citation>
    <scope>NUCLEOTIDE SEQUENCE</scope>
</reference>
<gene>
    <name evidence="1" type="ORF">METZ01_LOCUS510345</name>
</gene>